<gene>
    <name evidence="1" type="ORF">F1003_00195</name>
</gene>
<evidence type="ECO:0000313" key="2">
    <source>
        <dbReference type="Proteomes" id="UP000447545"/>
    </source>
</evidence>
<dbReference type="Proteomes" id="UP000447545">
    <property type="component" value="Unassembled WGS sequence"/>
</dbReference>
<accession>A0A7K1G7S2</accession>
<dbReference type="InterPro" id="IPR054207">
    <property type="entry name" value="DUF6913"/>
</dbReference>
<reference evidence="1 2" key="1">
    <citation type="submission" date="2019-11" db="EMBL/GenBank/DDBJ databases">
        <title>Winogradskyella ouciana sp. nov., isolated from the hadal seawater of the Mariana Trench.</title>
        <authorList>
            <person name="Liu R."/>
        </authorList>
    </citation>
    <scope>NUCLEOTIDE SEQUENCE [LARGE SCALE GENOMIC DNA]</scope>
    <source>
        <strain evidence="1 2">ZXX205</strain>
    </source>
</reference>
<keyword evidence="2" id="KW-1185">Reference proteome</keyword>
<dbReference type="AlphaFoldDB" id="A0A7K1G7S2"/>
<name>A0A7K1G7S2_9FLAO</name>
<comment type="caution">
    <text evidence="1">The sequence shown here is derived from an EMBL/GenBank/DDBJ whole genome shotgun (WGS) entry which is preliminary data.</text>
</comment>
<protein>
    <submittedName>
        <fullName evidence="1">Uncharacterized protein</fullName>
    </submittedName>
</protein>
<dbReference type="EMBL" id="WJYA01000001">
    <property type="protein sequence ID" value="MTE25336.1"/>
    <property type="molecule type" value="Genomic_DNA"/>
</dbReference>
<organism evidence="1 2">
    <name type="scientific">Winogradskyella ouciana</name>
    <dbReference type="NCBI Taxonomy" id="2608631"/>
    <lineage>
        <taxon>Bacteria</taxon>
        <taxon>Pseudomonadati</taxon>
        <taxon>Bacteroidota</taxon>
        <taxon>Flavobacteriia</taxon>
        <taxon>Flavobacteriales</taxon>
        <taxon>Flavobacteriaceae</taxon>
        <taxon>Winogradskyella</taxon>
    </lineage>
</organism>
<dbReference type="RefSeq" id="WP_155087186.1">
    <property type="nucleotide sequence ID" value="NZ_OZ260095.1"/>
</dbReference>
<evidence type="ECO:0000313" key="1">
    <source>
        <dbReference type="EMBL" id="MTE25336.1"/>
    </source>
</evidence>
<sequence>MFLKAFKEKSNRKYINKLLDIPKAAVNNNKVKTIAVLLNANEYDDFESFRLYFKELNLTSPKHKVVAFVNDDKYESSQWETYFSPKDFGWKGKLNNIDLQSFVDEDYDVLISFYKQESLELNLITALSKANFKVGLARNDERLYDLIIDLKPKEIETFKKEFKKYLNILNKI</sequence>
<proteinExistence type="predicted"/>
<dbReference type="Pfam" id="PF21857">
    <property type="entry name" value="DUF6913"/>
    <property type="match status" value="1"/>
</dbReference>